<organism evidence="1 2">
    <name type="scientific">Bradyrhizobium japonicum</name>
    <dbReference type="NCBI Taxonomy" id="375"/>
    <lineage>
        <taxon>Bacteria</taxon>
        <taxon>Pseudomonadati</taxon>
        <taxon>Pseudomonadota</taxon>
        <taxon>Alphaproteobacteria</taxon>
        <taxon>Hyphomicrobiales</taxon>
        <taxon>Nitrobacteraceae</taxon>
        <taxon>Bradyrhizobium</taxon>
    </lineage>
</organism>
<evidence type="ECO:0008006" key="3">
    <source>
        <dbReference type="Google" id="ProtNLM"/>
    </source>
</evidence>
<proteinExistence type="predicted"/>
<protein>
    <recommendedName>
        <fullName evidence="3">Integrase</fullName>
    </recommendedName>
</protein>
<dbReference type="EMBL" id="JBEPTQ010000002">
    <property type="protein sequence ID" value="MET4719123.1"/>
    <property type="molecule type" value="Genomic_DNA"/>
</dbReference>
<sequence length="93" mass="10251">MLVCAMNPTWYVTFEVQRRGVLPRQRSPRETKTFGTEQEAKLFARAKRDEGLSVFAGTINPQLPKRLIPSSGINAWLADEQDSAAAPGTSDGD</sequence>
<accession>A0ABV2RQ94</accession>
<comment type="caution">
    <text evidence="1">The sequence shown here is derived from an EMBL/GenBank/DDBJ whole genome shotgun (WGS) entry which is preliminary data.</text>
</comment>
<evidence type="ECO:0000313" key="1">
    <source>
        <dbReference type="EMBL" id="MET4719123.1"/>
    </source>
</evidence>
<dbReference type="Proteomes" id="UP001549291">
    <property type="component" value="Unassembled WGS sequence"/>
</dbReference>
<reference evidence="1 2" key="1">
    <citation type="submission" date="2024-06" db="EMBL/GenBank/DDBJ databases">
        <title>Genomic Encyclopedia of Type Strains, Phase V (KMG-V): Genome sequencing to study the core and pangenomes of soil and plant-associated prokaryotes.</title>
        <authorList>
            <person name="Whitman W."/>
        </authorList>
    </citation>
    <scope>NUCLEOTIDE SEQUENCE [LARGE SCALE GENOMIC DNA]</scope>
    <source>
        <strain evidence="1 2">USDA 160</strain>
    </source>
</reference>
<gene>
    <name evidence="1" type="ORF">ABIF63_003229</name>
</gene>
<name>A0ABV2RQ94_BRAJP</name>
<evidence type="ECO:0000313" key="2">
    <source>
        <dbReference type="Proteomes" id="UP001549291"/>
    </source>
</evidence>
<keyword evidence="2" id="KW-1185">Reference proteome</keyword>